<accession>A0A177UXZ9</accession>
<feature type="region of interest" description="Disordered" evidence="4">
    <location>
        <begin position="580"/>
        <end position="646"/>
    </location>
</feature>
<feature type="compositionally biased region" description="Basic and acidic residues" evidence="4">
    <location>
        <begin position="138"/>
        <end position="149"/>
    </location>
</feature>
<feature type="compositionally biased region" description="Polar residues" evidence="4">
    <location>
        <begin position="79"/>
        <end position="102"/>
    </location>
</feature>
<feature type="region of interest" description="Disordered" evidence="4">
    <location>
        <begin position="77"/>
        <end position="150"/>
    </location>
</feature>
<evidence type="ECO:0000313" key="7">
    <source>
        <dbReference type="EMBL" id="KAE8259002.1"/>
    </source>
</evidence>
<reference evidence="7" key="1">
    <citation type="submission" date="2016-04" db="EMBL/GenBank/DDBJ databases">
        <authorList>
            <person name="Nguyen H.D."/>
            <person name="Kesanakurti P."/>
            <person name="Cullis J."/>
            <person name="Levesque C.A."/>
            <person name="Hambleton S."/>
        </authorList>
    </citation>
    <scope>NUCLEOTIDE SEQUENCE</scope>
    <source>
        <strain evidence="7">DAOMC 238032</strain>
    </source>
</reference>
<dbReference type="AlphaFoldDB" id="A0A177UXZ9"/>
<dbReference type="GO" id="GO:0005634">
    <property type="term" value="C:nucleus"/>
    <property type="evidence" value="ECO:0007669"/>
    <property type="project" value="UniProtKB-SubCell"/>
</dbReference>
<feature type="region of interest" description="Disordered" evidence="4">
    <location>
        <begin position="516"/>
        <end position="568"/>
    </location>
</feature>
<evidence type="ECO:0000313" key="9">
    <source>
        <dbReference type="Proteomes" id="UP000836402"/>
    </source>
</evidence>
<sequence>MNSSGQIGSPVSGGVARSTATSTYTELSALVQLAIIQNQQQYNDLGTLLQHAVNEACRESDARLHAIVEHLHRHPTRSMVEQGTATGSSLGESWQGDRNSALQEVDVNLPSVSQRSNSTSKAEKARNAELASRLAQVEQERDSIKEKYKSERKKQRNFKAWWEANLGAMLAAPTAQQGSEGSPLKKRRIGSPTKAPPALHEGSTKMLTPAKRRFSTTTDMVPAMQDDVIPSDALIAMSPRSAHATIHADPQSSPEKSSAVLRTSFANLQLSRAEKDMIRDMGLSVPMSPAKKVAELEPIDATSAAEQPFSSALGLQISLQNDALVPPLPTPDPQAQQLVSNEESMTASESSSLPSEKVETQLNTDDGWKTPSNAEASKTLDFLTQTVKRSGNLVDFHPASPTKRVASAPGVALQGVKAATSMMSTSASASTSTSTSMGPKRIRYDLDPALNRGEAYEYEEVIRGREARRNLIATECLECKEWYERAGPSLSPPGPVYLPYTPFGKGMKAAREERKMRESATASSSAIVPHHTRCRHHAKASASTASAHGDRAAIGGTHSTDAAQSSERGKVIVYQLTEDDRRQSHRQAISRHRNTAPPSSTPPGYWDIAFPSTQKVLEMNEEAEARREAQQDRLARDPRYRARSGR</sequence>
<feature type="compositionally biased region" description="Polar residues" evidence="4">
    <location>
        <begin position="333"/>
        <end position="373"/>
    </location>
</feature>
<keyword evidence="2" id="KW-0227">DNA damage</keyword>
<dbReference type="GO" id="GO:0003684">
    <property type="term" value="F:damaged DNA binding"/>
    <property type="evidence" value="ECO:0007669"/>
    <property type="project" value="TreeGrafter"/>
</dbReference>
<dbReference type="Proteomes" id="UP000836402">
    <property type="component" value="Unassembled WGS sequence"/>
</dbReference>
<dbReference type="InterPro" id="IPR013882">
    <property type="entry name" value="Ctp1_C"/>
</dbReference>
<feature type="compositionally biased region" description="Basic residues" evidence="4">
    <location>
        <begin position="583"/>
        <end position="594"/>
    </location>
</feature>
<evidence type="ECO:0000313" key="6">
    <source>
        <dbReference type="EMBL" id="CAD6951621.1"/>
    </source>
</evidence>
<feature type="compositionally biased region" description="Polar residues" evidence="4">
    <location>
        <begin position="557"/>
        <end position="566"/>
    </location>
</feature>
<comment type="subcellular location">
    <subcellularLocation>
        <location evidence="1">Nucleus</location>
    </subcellularLocation>
</comment>
<dbReference type="Pfam" id="PF08573">
    <property type="entry name" value="SAE2"/>
    <property type="match status" value="1"/>
</dbReference>
<dbReference type="PANTHER" id="PTHR15107">
    <property type="entry name" value="RETINOBLASTOMA BINDING PROTEIN 8"/>
    <property type="match status" value="1"/>
</dbReference>
<comment type="caution">
    <text evidence="7">The sequence shown here is derived from an EMBL/GenBank/DDBJ whole genome shotgun (WGS) entry which is preliminary data.</text>
</comment>
<feature type="compositionally biased region" description="Basic and acidic residues" evidence="4">
    <location>
        <begin position="623"/>
        <end position="640"/>
    </location>
</feature>
<keyword evidence="3" id="KW-0539">Nucleus</keyword>
<dbReference type="PANTHER" id="PTHR15107:SF0">
    <property type="entry name" value="DNA ENDONUCLEASE ACTIVATOR CTP1 C-TERMINAL DOMAIN-CONTAINING PROTEIN"/>
    <property type="match status" value="1"/>
</dbReference>
<feature type="compositionally biased region" description="Polar residues" evidence="4">
    <location>
        <begin position="110"/>
        <end position="120"/>
    </location>
</feature>
<dbReference type="InterPro" id="IPR033316">
    <property type="entry name" value="RBBP8-like"/>
</dbReference>
<gene>
    <name evidence="7" type="ORF">A4X03_0g4222</name>
    <name evidence="6" type="ORF">JKIAZH3_G7377</name>
</gene>
<feature type="region of interest" description="Disordered" evidence="4">
    <location>
        <begin position="172"/>
        <end position="202"/>
    </location>
</feature>
<dbReference type="EMBL" id="LWDD02000550">
    <property type="protein sequence ID" value="KAE8259002.1"/>
    <property type="molecule type" value="Genomic_DNA"/>
</dbReference>
<feature type="region of interest" description="Disordered" evidence="4">
    <location>
        <begin position="324"/>
        <end position="373"/>
    </location>
</feature>
<reference evidence="6" key="3">
    <citation type="submission" date="2020-10" db="EMBL/GenBank/DDBJ databases">
        <authorList>
            <person name="Sedaghatjoo S."/>
        </authorList>
    </citation>
    <scope>NUCLEOTIDE SEQUENCE</scope>
    <source>
        <strain evidence="6">AZH3</strain>
    </source>
</reference>
<dbReference type="Proteomes" id="UP000077671">
    <property type="component" value="Unassembled WGS sequence"/>
</dbReference>
<reference evidence="7" key="2">
    <citation type="journal article" date="2019" name="IMA Fungus">
        <title>Genome sequencing and comparison of five Tilletia species to identify candidate genes for the detection of regulated species infecting wheat.</title>
        <authorList>
            <person name="Nguyen H.D.T."/>
            <person name="Sultana T."/>
            <person name="Kesanakurti P."/>
            <person name="Hambleton S."/>
        </authorList>
    </citation>
    <scope>NUCLEOTIDE SEQUENCE</scope>
    <source>
        <strain evidence="7">DAOMC 238032</strain>
    </source>
</reference>
<feature type="compositionally biased region" description="Basic residues" evidence="4">
    <location>
        <begin position="530"/>
        <end position="539"/>
    </location>
</feature>
<protein>
    <recommendedName>
        <fullName evidence="5">DNA endonuclease activator Ctp1 C-terminal domain-containing protein</fullName>
    </recommendedName>
</protein>
<proteinExistence type="predicted"/>
<evidence type="ECO:0000256" key="4">
    <source>
        <dbReference type="SAM" id="MobiDB-lite"/>
    </source>
</evidence>
<evidence type="ECO:0000256" key="3">
    <source>
        <dbReference type="ARBA" id="ARBA00023242"/>
    </source>
</evidence>
<dbReference type="GO" id="GO:0010792">
    <property type="term" value="P:DNA double-strand break processing involved in repair via single-strand annealing"/>
    <property type="evidence" value="ECO:0007669"/>
    <property type="project" value="TreeGrafter"/>
</dbReference>
<dbReference type="EMBL" id="CAJHJG010005645">
    <property type="protein sequence ID" value="CAD6951621.1"/>
    <property type="molecule type" value="Genomic_DNA"/>
</dbReference>
<evidence type="ECO:0000256" key="1">
    <source>
        <dbReference type="ARBA" id="ARBA00004123"/>
    </source>
</evidence>
<evidence type="ECO:0000313" key="8">
    <source>
        <dbReference type="Proteomes" id="UP000077671"/>
    </source>
</evidence>
<name>A0A177UXZ9_9BASI</name>
<organism evidence="7 8">
    <name type="scientific">Tilletia caries</name>
    <name type="common">wheat bunt fungus</name>
    <dbReference type="NCBI Taxonomy" id="13290"/>
    <lineage>
        <taxon>Eukaryota</taxon>
        <taxon>Fungi</taxon>
        <taxon>Dikarya</taxon>
        <taxon>Basidiomycota</taxon>
        <taxon>Ustilaginomycotina</taxon>
        <taxon>Exobasidiomycetes</taxon>
        <taxon>Tilletiales</taxon>
        <taxon>Tilletiaceae</taxon>
        <taxon>Tilletia</taxon>
    </lineage>
</organism>
<feature type="domain" description="DNA endonuclease activator Ctp1 C-terminal" evidence="5">
    <location>
        <begin position="457"/>
        <end position="615"/>
    </location>
</feature>
<evidence type="ECO:0000256" key="2">
    <source>
        <dbReference type="ARBA" id="ARBA00022763"/>
    </source>
</evidence>
<keyword evidence="9" id="KW-1185">Reference proteome</keyword>
<evidence type="ECO:0000259" key="5">
    <source>
        <dbReference type="Pfam" id="PF08573"/>
    </source>
</evidence>